<dbReference type="RefSeq" id="WP_154755668.1">
    <property type="nucleotide sequence ID" value="NZ_WMBA01000005.1"/>
</dbReference>
<dbReference type="AlphaFoldDB" id="A0A6N7YNI8"/>
<gene>
    <name evidence="1" type="ORF">GKO32_05515</name>
</gene>
<dbReference type="Proteomes" id="UP000440096">
    <property type="component" value="Unassembled WGS sequence"/>
</dbReference>
<organism evidence="1 2">
    <name type="scientific">Amycolatopsis pithecellobii</name>
    <dbReference type="NCBI Taxonomy" id="664692"/>
    <lineage>
        <taxon>Bacteria</taxon>
        <taxon>Bacillati</taxon>
        <taxon>Actinomycetota</taxon>
        <taxon>Actinomycetes</taxon>
        <taxon>Pseudonocardiales</taxon>
        <taxon>Pseudonocardiaceae</taxon>
        <taxon>Amycolatopsis</taxon>
    </lineage>
</organism>
<accession>A0A6N7YNI8</accession>
<evidence type="ECO:0000313" key="2">
    <source>
        <dbReference type="Proteomes" id="UP000440096"/>
    </source>
</evidence>
<protein>
    <submittedName>
        <fullName evidence="1">Uncharacterized protein</fullName>
    </submittedName>
</protein>
<dbReference type="EMBL" id="WMBA01000005">
    <property type="protein sequence ID" value="MTD53438.1"/>
    <property type="molecule type" value="Genomic_DNA"/>
</dbReference>
<evidence type="ECO:0000313" key="1">
    <source>
        <dbReference type="EMBL" id="MTD53438.1"/>
    </source>
</evidence>
<sequence>MTLFKILVLREQPDGATGADAESMARQDPAAGFWENRRAEIERIARAADKGEGA</sequence>
<comment type="caution">
    <text evidence="1">The sequence shown here is derived from an EMBL/GenBank/DDBJ whole genome shotgun (WGS) entry which is preliminary data.</text>
</comment>
<name>A0A6N7YNI8_9PSEU</name>
<reference evidence="1 2" key="1">
    <citation type="submission" date="2019-11" db="EMBL/GenBank/DDBJ databases">
        <title>Draft genome of Amycolatopsis RM579.</title>
        <authorList>
            <person name="Duangmal K."/>
            <person name="Mingma R."/>
        </authorList>
    </citation>
    <scope>NUCLEOTIDE SEQUENCE [LARGE SCALE GENOMIC DNA]</scope>
    <source>
        <strain evidence="1 2">RM579</strain>
    </source>
</reference>
<proteinExistence type="predicted"/>
<keyword evidence="2" id="KW-1185">Reference proteome</keyword>